<evidence type="ECO:0000313" key="2">
    <source>
        <dbReference type="Proteomes" id="UP000800041"/>
    </source>
</evidence>
<dbReference type="AlphaFoldDB" id="A0A6G1H5V6"/>
<dbReference type="Proteomes" id="UP000800041">
    <property type="component" value="Unassembled WGS sequence"/>
</dbReference>
<protein>
    <submittedName>
        <fullName evidence="1">Uncharacterized protein</fullName>
    </submittedName>
</protein>
<organism evidence="1 2">
    <name type="scientific">Aulographum hederae CBS 113979</name>
    <dbReference type="NCBI Taxonomy" id="1176131"/>
    <lineage>
        <taxon>Eukaryota</taxon>
        <taxon>Fungi</taxon>
        <taxon>Dikarya</taxon>
        <taxon>Ascomycota</taxon>
        <taxon>Pezizomycotina</taxon>
        <taxon>Dothideomycetes</taxon>
        <taxon>Pleosporomycetidae</taxon>
        <taxon>Aulographales</taxon>
        <taxon>Aulographaceae</taxon>
    </lineage>
</organism>
<proteinExistence type="predicted"/>
<accession>A0A6G1H5V6</accession>
<reference evidence="1" key="1">
    <citation type="journal article" date="2020" name="Stud. Mycol.">
        <title>101 Dothideomycetes genomes: a test case for predicting lifestyles and emergence of pathogens.</title>
        <authorList>
            <person name="Haridas S."/>
            <person name="Albert R."/>
            <person name="Binder M."/>
            <person name="Bloem J."/>
            <person name="Labutti K."/>
            <person name="Salamov A."/>
            <person name="Andreopoulos B."/>
            <person name="Baker S."/>
            <person name="Barry K."/>
            <person name="Bills G."/>
            <person name="Bluhm B."/>
            <person name="Cannon C."/>
            <person name="Castanera R."/>
            <person name="Culley D."/>
            <person name="Daum C."/>
            <person name="Ezra D."/>
            <person name="Gonzalez J."/>
            <person name="Henrissat B."/>
            <person name="Kuo A."/>
            <person name="Liang C."/>
            <person name="Lipzen A."/>
            <person name="Lutzoni F."/>
            <person name="Magnuson J."/>
            <person name="Mondo S."/>
            <person name="Nolan M."/>
            <person name="Ohm R."/>
            <person name="Pangilinan J."/>
            <person name="Park H.-J."/>
            <person name="Ramirez L."/>
            <person name="Alfaro M."/>
            <person name="Sun H."/>
            <person name="Tritt A."/>
            <person name="Yoshinaga Y."/>
            <person name="Zwiers L.-H."/>
            <person name="Turgeon B."/>
            <person name="Goodwin S."/>
            <person name="Spatafora J."/>
            <person name="Crous P."/>
            <person name="Grigoriev I."/>
        </authorList>
    </citation>
    <scope>NUCLEOTIDE SEQUENCE</scope>
    <source>
        <strain evidence="1">CBS 113979</strain>
    </source>
</reference>
<gene>
    <name evidence="1" type="ORF">K402DRAFT_391673</name>
</gene>
<evidence type="ECO:0000313" key="1">
    <source>
        <dbReference type="EMBL" id="KAF1988442.1"/>
    </source>
</evidence>
<keyword evidence="2" id="KW-1185">Reference proteome</keyword>
<sequence>MDFIYIRYFDSQVDPTDDGFVANLAGWKQDFYGAGGDGEVHTMGLGKRVYWPSSSTQRIPMPPPGSNITVHILPPFINATDVPGKPPIINMTEGYLHPTGSEGSLPTISPFFPVTEPTPPASMPLPIPTDVSTPVEELPPVVTTLPDFPPFSDKPSGTKLFIGVAIDAAMRPDLLPADGTTKWSSYRPPYLDAIRNTVAAAELGDTLGGAMLWGAVGDVVRADTDGVTFAQVAKGQLGTLGEI</sequence>
<dbReference type="EMBL" id="ML977148">
    <property type="protein sequence ID" value="KAF1988442.1"/>
    <property type="molecule type" value="Genomic_DNA"/>
</dbReference>
<name>A0A6G1H5V6_9PEZI</name>